<dbReference type="OrthoDB" id="1633296at2759"/>
<reference evidence="2" key="2">
    <citation type="submission" date="2025-08" db="UniProtKB">
        <authorList>
            <consortium name="RefSeq"/>
        </authorList>
    </citation>
    <scope>IDENTIFICATION</scope>
    <source>
        <tissue evidence="2">Leaf</tissue>
    </source>
</reference>
<dbReference type="Gene3D" id="4.10.60.10">
    <property type="entry name" value="Zinc finger, CCHC-type"/>
    <property type="match status" value="1"/>
</dbReference>
<dbReference type="AlphaFoldDB" id="A0A1U7V177"/>
<dbReference type="STRING" id="4096.A0A1U7V177"/>
<dbReference type="PANTHER" id="PTHR35317:SF23">
    <property type="entry name" value="OS04G0629600 PROTEIN"/>
    <property type="match status" value="1"/>
</dbReference>
<gene>
    <name evidence="2" type="primary">LOC104212540</name>
</gene>
<organism evidence="1 2">
    <name type="scientific">Nicotiana sylvestris</name>
    <name type="common">Wood tobacco</name>
    <name type="synonym">South American tobacco</name>
    <dbReference type="NCBI Taxonomy" id="4096"/>
    <lineage>
        <taxon>Eukaryota</taxon>
        <taxon>Viridiplantae</taxon>
        <taxon>Streptophyta</taxon>
        <taxon>Embryophyta</taxon>
        <taxon>Tracheophyta</taxon>
        <taxon>Spermatophyta</taxon>
        <taxon>Magnoliopsida</taxon>
        <taxon>eudicotyledons</taxon>
        <taxon>Gunneridae</taxon>
        <taxon>Pentapetalae</taxon>
        <taxon>asterids</taxon>
        <taxon>lamiids</taxon>
        <taxon>Solanales</taxon>
        <taxon>Solanaceae</taxon>
        <taxon>Nicotianoideae</taxon>
        <taxon>Nicotianeae</taxon>
        <taxon>Nicotiana</taxon>
    </lineage>
</organism>
<reference evidence="1" key="1">
    <citation type="journal article" date="2013" name="Genome Biol.">
        <title>Reference genomes and transcriptomes of Nicotiana sylvestris and Nicotiana tomentosiformis.</title>
        <authorList>
            <person name="Sierro N."/>
            <person name="Battey J.N."/>
            <person name="Ouadi S."/>
            <person name="Bovet L."/>
            <person name="Goepfert S."/>
            <person name="Bakaher N."/>
            <person name="Peitsch M.C."/>
            <person name="Ivanov N.V."/>
        </authorList>
    </citation>
    <scope>NUCLEOTIDE SEQUENCE [LARGE SCALE GENOMIC DNA]</scope>
</reference>
<dbReference type="eggNOG" id="ENOG502S2XB">
    <property type="taxonomic scope" value="Eukaryota"/>
</dbReference>
<evidence type="ECO:0000313" key="1">
    <source>
        <dbReference type="Proteomes" id="UP000189701"/>
    </source>
</evidence>
<dbReference type="PANTHER" id="PTHR35317">
    <property type="entry name" value="OS04G0629600 PROTEIN"/>
    <property type="match status" value="1"/>
</dbReference>
<dbReference type="Proteomes" id="UP000189701">
    <property type="component" value="Unplaced"/>
</dbReference>
<accession>A0A1U7V177</accession>
<protein>
    <submittedName>
        <fullName evidence="2">Uncharacterized protein LOC104212540</fullName>
    </submittedName>
</protein>
<proteinExistence type="predicted"/>
<evidence type="ECO:0000313" key="2">
    <source>
        <dbReference type="RefSeq" id="XP_009760138.1"/>
    </source>
</evidence>
<name>A0A1U7V177_NICSY</name>
<sequence length="264" mass="30306">MYVYPCFAVFTAFPTAIFNENARIPMLSGDNYAEWKEKILLTLGCSDLDLALRVDEPPIPMESSMPAAKANYERWERSNRLSLMLIKTHISQSIGGSIPDSDKVKAYMKAIDEQFVSSNKALASTLMKRLSSMTFDRSRTVREHIMETRDIAAKLKSLDVDMSEPFLVHFILNSLPAEYGSIKISYNTHKDKWSINELLTMCVQEEERLTHEIPESVNMVTHGKRNAKKGKSVPMKKISTFDKDTCRFCKKKGRWKKDCLKYKK</sequence>
<keyword evidence="1" id="KW-1185">Reference proteome</keyword>
<dbReference type="RefSeq" id="XP_009760138.1">
    <property type="nucleotide sequence ID" value="XM_009761836.1"/>
</dbReference>
<dbReference type="Pfam" id="PF14223">
    <property type="entry name" value="Retrotran_gag_2"/>
    <property type="match status" value="1"/>
</dbReference>